<keyword evidence="11" id="KW-1185">Reference proteome</keyword>
<dbReference type="SMART" id="SM00387">
    <property type="entry name" value="HATPase_c"/>
    <property type="match status" value="1"/>
</dbReference>
<feature type="domain" description="PAS" evidence="8">
    <location>
        <begin position="245"/>
        <end position="298"/>
    </location>
</feature>
<dbReference type="EMBL" id="AKWZ02000011">
    <property type="protein sequence ID" value="EPG72752.1"/>
    <property type="molecule type" value="Genomic_DNA"/>
</dbReference>
<dbReference type="InterPro" id="IPR036097">
    <property type="entry name" value="HisK_dim/P_sf"/>
</dbReference>
<protein>
    <recommendedName>
        <fullName evidence="2">histidine kinase</fullName>
        <ecNumber evidence="2">2.7.13.3</ecNumber>
    </recommendedName>
</protein>
<feature type="domain" description="PAC" evidence="9">
    <location>
        <begin position="443"/>
        <end position="493"/>
    </location>
</feature>
<reference evidence="10" key="1">
    <citation type="submission" date="2013-04" db="EMBL/GenBank/DDBJ databases">
        <authorList>
            <person name="Harkins D.M."/>
            <person name="Durkin A.S."/>
            <person name="Selengut J.D."/>
            <person name="Sanka R."/>
            <person name="DePew J."/>
            <person name="Purushe J."/>
            <person name="Ahmed A."/>
            <person name="van der Linden H."/>
            <person name="Goris M.G.A."/>
            <person name="Hartskeerl R.A."/>
            <person name="Vinetz J.M."/>
            <person name="Sutton G.G."/>
            <person name="Nelson W.C."/>
            <person name="Fouts D.E."/>
        </authorList>
    </citation>
    <scope>NUCLEOTIDE SEQUENCE [LARGE SCALE GENOMIC DNA]</scope>
    <source>
        <strain evidence="10">BUT 6</strain>
    </source>
</reference>
<dbReference type="GO" id="GO:0005886">
    <property type="term" value="C:plasma membrane"/>
    <property type="evidence" value="ECO:0007669"/>
    <property type="project" value="TreeGrafter"/>
</dbReference>
<dbReference type="Proteomes" id="UP000014540">
    <property type="component" value="Unassembled WGS sequence"/>
</dbReference>
<dbReference type="InterPro" id="IPR000014">
    <property type="entry name" value="PAS"/>
</dbReference>
<keyword evidence="5" id="KW-0418">Kinase</keyword>
<comment type="catalytic activity">
    <reaction evidence="1">
        <text>ATP + protein L-histidine = ADP + protein N-phospho-L-histidine.</text>
        <dbReference type="EC" id="2.7.13.3"/>
    </reaction>
</comment>
<sequence length="730" mass="82543">MDTSELFKTTPDAIITTNLDGRVLDWNRAAEVIFDYSEEEAVGKLVTDLIFPIDRREEEQKIYREALDRGLVVYESVRRKKDGSLVHVSASTKGVFDDNNKLMYFLSAKKDVTGLKVLRDAKLVEAKYSHFLDLTPDAIVMVNITGRIVLANAQAERTFGYKITELIGQPIEILLPERFRKNHLNHRAGFFVQPRNRTMGAGLELYGLRKSGEEFPVEISISPIETDEGMMVMSAVRDITDRKKAEQKFRGLLESAPDAMVIVGKDGRIILVNSQTEKIFGYKREELLGEEVEILVPDRFHANHQIYRNGFFTRPIARSMGAEQELFARRKDGTEFPVEISLSPLETEEGTLVTGAIRDITDRKKAEQKFKDLLESAPDAMVIVDRTGSIVLVNSQALKLFGWERDELLGQKIEILIPEKFREVHPRHRTDFFSNPKVRAMGANLELLGIRKNGTEFPVEISLSPLETEEGLFVSSAIRDVTERKRFEQKLQEASRLKSEFLASMSHELRTPLNAIIGFSEFLLDEKPGKLNGEQKEYLEDVLQSGRHLLNLINDVLDLSKVEAGKMELFPETFSVANAIEDAIAIVSTLAHEKQIDISKVISNGNDDVTLDHQRFKQILFNLLSNAVKFTQEKGKVEIYSSFINLDRLEIQVKDTGIGIKEEDLSRLFKEFQQLDSGMNRQYQGTGLGLALTKRFVELLQGSIAIESELGKGSTFTINLPRVLDTSQAL</sequence>
<dbReference type="Gene3D" id="3.30.565.10">
    <property type="entry name" value="Histidine kinase-like ATPase, C-terminal domain"/>
    <property type="match status" value="1"/>
</dbReference>
<dbReference type="InterPro" id="IPR003661">
    <property type="entry name" value="HisK_dim/P_dom"/>
</dbReference>
<dbReference type="Pfam" id="PF00989">
    <property type="entry name" value="PAS"/>
    <property type="match status" value="2"/>
</dbReference>
<dbReference type="CDD" id="cd00082">
    <property type="entry name" value="HisKA"/>
    <property type="match status" value="1"/>
</dbReference>
<dbReference type="RefSeq" id="WP_016551317.1">
    <property type="nucleotide sequence ID" value="NZ_AKWZ02000011.1"/>
</dbReference>
<dbReference type="AlphaFoldDB" id="S3VX80"/>
<dbReference type="Gene3D" id="1.10.287.130">
    <property type="match status" value="1"/>
</dbReference>
<proteinExistence type="predicted"/>
<dbReference type="PANTHER" id="PTHR43047">
    <property type="entry name" value="TWO-COMPONENT HISTIDINE PROTEIN KINASE"/>
    <property type="match status" value="1"/>
</dbReference>
<dbReference type="CDD" id="cd16922">
    <property type="entry name" value="HATPase_EvgS-ArcB-TorS-like"/>
    <property type="match status" value="1"/>
</dbReference>
<dbReference type="PROSITE" id="PS50112">
    <property type="entry name" value="PAS"/>
    <property type="match status" value="4"/>
</dbReference>
<evidence type="ECO:0000313" key="10">
    <source>
        <dbReference type="EMBL" id="EPG72752.1"/>
    </source>
</evidence>
<dbReference type="InterPro" id="IPR036890">
    <property type="entry name" value="HATPase_C_sf"/>
</dbReference>
<dbReference type="InterPro" id="IPR005467">
    <property type="entry name" value="His_kinase_dom"/>
</dbReference>
<feature type="domain" description="PAC" evidence="9">
    <location>
        <begin position="322"/>
        <end position="372"/>
    </location>
</feature>
<evidence type="ECO:0000259" key="9">
    <source>
        <dbReference type="PROSITE" id="PS50113"/>
    </source>
</evidence>
<dbReference type="NCBIfam" id="TIGR00229">
    <property type="entry name" value="sensory_box"/>
    <property type="match status" value="4"/>
</dbReference>
<feature type="domain" description="PAC" evidence="9">
    <location>
        <begin position="201"/>
        <end position="251"/>
    </location>
</feature>
<dbReference type="InterPro" id="IPR013767">
    <property type="entry name" value="PAS_fold"/>
</dbReference>
<dbReference type="Pfam" id="PF13426">
    <property type="entry name" value="PAS_9"/>
    <property type="match status" value="2"/>
</dbReference>
<dbReference type="SUPFAM" id="SSF55785">
    <property type="entry name" value="PYP-like sensor domain (PAS domain)"/>
    <property type="match status" value="4"/>
</dbReference>
<dbReference type="SMART" id="SM00091">
    <property type="entry name" value="PAS"/>
    <property type="match status" value="4"/>
</dbReference>
<dbReference type="OrthoDB" id="9770795at2"/>
<evidence type="ECO:0000259" key="7">
    <source>
        <dbReference type="PROSITE" id="PS50109"/>
    </source>
</evidence>
<evidence type="ECO:0000259" key="8">
    <source>
        <dbReference type="PROSITE" id="PS50112"/>
    </source>
</evidence>
<evidence type="ECO:0000256" key="1">
    <source>
        <dbReference type="ARBA" id="ARBA00000085"/>
    </source>
</evidence>
<dbReference type="GO" id="GO:0000155">
    <property type="term" value="F:phosphorelay sensor kinase activity"/>
    <property type="evidence" value="ECO:0007669"/>
    <property type="project" value="InterPro"/>
</dbReference>
<dbReference type="Pfam" id="PF02518">
    <property type="entry name" value="HATPase_c"/>
    <property type="match status" value="1"/>
</dbReference>
<dbReference type="InterPro" id="IPR000700">
    <property type="entry name" value="PAS-assoc_C"/>
</dbReference>
<evidence type="ECO:0000313" key="11">
    <source>
        <dbReference type="Proteomes" id="UP000014540"/>
    </source>
</evidence>
<dbReference type="FunFam" id="3.30.565.10:FF:000010">
    <property type="entry name" value="Sensor histidine kinase RcsC"/>
    <property type="match status" value="1"/>
</dbReference>
<dbReference type="SUPFAM" id="SSF55874">
    <property type="entry name" value="ATPase domain of HSP90 chaperone/DNA topoisomerase II/histidine kinase"/>
    <property type="match status" value="1"/>
</dbReference>
<dbReference type="PRINTS" id="PR00344">
    <property type="entry name" value="BCTRLSENSOR"/>
</dbReference>
<evidence type="ECO:0000256" key="5">
    <source>
        <dbReference type="ARBA" id="ARBA00022777"/>
    </source>
</evidence>
<dbReference type="PANTHER" id="PTHR43047:SF72">
    <property type="entry name" value="OSMOSENSING HISTIDINE PROTEIN KINASE SLN1"/>
    <property type="match status" value="1"/>
</dbReference>
<dbReference type="GO" id="GO:0009927">
    <property type="term" value="F:histidine phosphotransfer kinase activity"/>
    <property type="evidence" value="ECO:0007669"/>
    <property type="project" value="TreeGrafter"/>
</dbReference>
<dbReference type="EC" id="2.7.13.3" evidence="2"/>
<dbReference type="Pfam" id="PF00512">
    <property type="entry name" value="HisKA"/>
    <property type="match status" value="1"/>
</dbReference>
<dbReference type="Gene3D" id="3.30.450.20">
    <property type="entry name" value="PAS domain"/>
    <property type="match status" value="4"/>
</dbReference>
<organism evidence="10 11">
    <name type="scientific">Leptospira fainei serovar Hurstbridge str. BUT 6</name>
    <dbReference type="NCBI Taxonomy" id="1193011"/>
    <lineage>
        <taxon>Bacteria</taxon>
        <taxon>Pseudomonadati</taxon>
        <taxon>Spirochaetota</taxon>
        <taxon>Spirochaetia</taxon>
        <taxon>Leptospirales</taxon>
        <taxon>Leptospiraceae</taxon>
        <taxon>Leptospira</taxon>
    </lineage>
</organism>
<dbReference type="SUPFAM" id="SSF47384">
    <property type="entry name" value="Homodimeric domain of signal transducing histidine kinase"/>
    <property type="match status" value="1"/>
</dbReference>
<accession>S3VX80</accession>
<dbReference type="InterPro" id="IPR035965">
    <property type="entry name" value="PAS-like_dom_sf"/>
</dbReference>
<dbReference type="PROSITE" id="PS50113">
    <property type="entry name" value="PAC"/>
    <property type="match status" value="3"/>
</dbReference>
<dbReference type="GO" id="GO:0006355">
    <property type="term" value="P:regulation of DNA-templated transcription"/>
    <property type="evidence" value="ECO:0007669"/>
    <property type="project" value="InterPro"/>
</dbReference>
<dbReference type="PROSITE" id="PS50109">
    <property type="entry name" value="HIS_KIN"/>
    <property type="match status" value="1"/>
</dbReference>
<keyword evidence="4" id="KW-0808">Transferase</keyword>
<feature type="domain" description="Histidine kinase" evidence="7">
    <location>
        <begin position="504"/>
        <end position="724"/>
    </location>
</feature>
<dbReference type="SMART" id="SM00086">
    <property type="entry name" value="PAC"/>
    <property type="match status" value="4"/>
</dbReference>
<evidence type="ECO:0000256" key="4">
    <source>
        <dbReference type="ARBA" id="ARBA00022679"/>
    </source>
</evidence>
<dbReference type="InterPro" id="IPR001610">
    <property type="entry name" value="PAC"/>
</dbReference>
<dbReference type="CDD" id="cd00130">
    <property type="entry name" value="PAS"/>
    <property type="match status" value="4"/>
</dbReference>
<dbReference type="STRING" id="1193011.LEP1GSC058_0926"/>
<dbReference type="InterPro" id="IPR003594">
    <property type="entry name" value="HATPase_dom"/>
</dbReference>
<keyword evidence="3" id="KW-0597">Phosphoprotein</keyword>
<keyword evidence="6" id="KW-0902">Two-component regulatory system</keyword>
<comment type="caution">
    <text evidence="10">The sequence shown here is derived from an EMBL/GenBank/DDBJ whole genome shotgun (WGS) entry which is preliminary data.</text>
</comment>
<dbReference type="FunFam" id="1.10.287.130:FF:000001">
    <property type="entry name" value="Two-component sensor histidine kinase"/>
    <property type="match status" value="1"/>
</dbReference>
<gene>
    <name evidence="10" type="ORF">LEP1GSC058_0926</name>
</gene>
<name>S3VX80_9LEPT</name>
<evidence type="ECO:0000256" key="2">
    <source>
        <dbReference type="ARBA" id="ARBA00012438"/>
    </source>
</evidence>
<evidence type="ECO:0000256" key="3">
    <source>
        <dbReference type="ARBA" id="ARBA00022553"/>
    </source>
</evidence>
<feature type="domain" description="PAS" evidence="8">
    <location>
        <begin position="124"/>
        <end position="177"/>
    </location>
</feature>
<evidence type="ECO:0000256" key="6">
    <source>
        <dbReference type="ARBA" id="ARBA00023012"/>
    </source>
</evidence>
<feature type="domain" description="PAS" evidence="8">
    <location>
        <begin position="1"/>
        <end position="70"/>
    </location>
</feature>
<feature type="domain" description="PAS" evidence="8">
    <location>
        <begin position="366"/>
        <end position="419"/>
    </location>
</feature>
<dbReference type="SMART" id="SM00388">
    <property type="entry name" value="HisKA"/>
    <property type="match status" value="1"/>
</dbReference>
<dbReference type="InterPro" id="IPR004358">
    <property type="entry name" value="Sig_transdc_His_kin-like_C"/>
</dbReference>